<keyword evidence="2" id="KW-1185">Reference proteome</keyword>
<reference evidence="1 2" key="1">
    <citation type="journal article" date="2018" name="Sci. Rep.">
        <title>Genomic signatures of local adaptation to the degree of environmental predictability in rotifers.</title>
        <authorList>
            <person name="Franch-Gras L."/>
            <person name="Hahn C."/>
            <person name="Garcia-Roger E.M."/>
            <person name="Carmona M.J."/>
            <person name="Serra M."/>
            <person name="Gomez A."/>
        </authorList>
    </citation>
    <scope>NUCLEOTIDE SEQUENCE [LARGE SCALE GENOMIC DNA]</scope>
    <source>
        <strain evidence="1">HYR1</strain>
    </source>
</reference>
<dbReference type="AlphaFoldDB" id="A0A3M7SB46"/>
<proteinExistence type="predicted"/>
<accession>A0A3M7SB46</accession>
<sequence>MIFRIDHQLQDAGVKEQELKNQNPRNKKLQDCDGKNACLSLIRTDMSKIDSDNLNKSQDIISNIYLDFENIALHHLSFLNIDSNLNKSGLSLIRNDMSKIDSDNLNKSQDIISNIYLDFENIALHHQSYFKITSTPIK</sequence>
<protein>
    <submittedName>
        <fullName evidence="1">Uncharacterized protein</fullName>
    </submittedName>
</protein>
<name>A0A3M7SB46_BRAPC</name>
<gene>
    <name evidence="1" type="ORF">BpHYR1_037722</name>
</gene>
<dbReference type="Proteomes" id="UP000276133">
    <property type="component" value="Unassembled WGS sequence"/>
</dbReference>
<dbReference type="EMBL" id="REGN01001715">
    <property type="protein sequence ID" value="RNA32991.1"/>
    <property type="molecule type" value="Genomic_DNA"/>
</dbReference>
<evidence type="ECO:0000313" key="2">
    <source>
        <dbReference type="Proteomes" id="UP000276133"/>
    </source>
</evidence>
<evidence type="ECO:0000313" key="1">
    <source>
        <dbReference type="EMBL" id="RNA32991.1"/>
    </source>
</evidence>
<comment type="caution">
    <text evidence="1">The sequence shown here is derived from an EMBL/GenBank/DDBJ whole genome shotgun (WGS) entry which is preliminary data.</text>
</comment>
<organism evidence="1 2">
    <name type="scientific">Brachionus plicatilis</name>
    <name type="common">Marine rotifer</name>
    <name type="synonym">Brachionus muelleri</name>
    <dbReference type="NCBI Taxonomy" id="10195"/>
    <lineage>
        <taxon>Eukaryota</taxon>
        <taxon>Metazoa</taxon>
        <taxon>Spiralia</taxon>
        <taxon>Gnathifera</taxon>
        <taxon>Rotifera</taxon>
        <taxon>Eurotatoria</taxon>
        <taxon>Monogononta</taxon>
        <taxon>Pseudotrocha</taxon>
        <taxon>Ploima</taxon>
        <taxon>Brachionidae</taxon>
        <taxon>Brachionus</taxon>
    </lineage>
</organism>